<comment type="caution">
    <text evidence="3">The sequence shown here is derived from an EMBL/GenBank/DDBJ whole genome shotgun (WGS) entry which is preliminary data.</text>
</comment>
<accession>A0A6B2K1Z1</accession>
<organism evidence="3 4">
    <name type="scientific">Pseudoroseicyclus tamaricis</name>
    <dbReference type="NCBI Taxonomy" id="2705421"/>
    <lineage>
        <taxon>Bacteria</taxon>
        <taxon>Pseudomonadati</taxon>
        <taxon>Pseudomonadota</taxon>
        <taxon>Alphaproteobacteria</taxon>
        <taxon>Rhodobacterales</taxon>
        <taxon>Paracoccaceae</taxon>
        <taxon>Pseudoroseicyclus</taxon>
    </lineage>
</organism>
<dbReference type="InterPro" id="IPR023210">
    <property type="entry name" value="NADP_OxRdtase_dom"/>
</dbReference>
<feature type="domain" description="NADP-dependent oxidoreductase" evidence="2">
    <location>
        <begin position="16"/>
        <end position="334"/>
    </location>
</feature>
<evidence type="ECO:0000313" key="3">
    <source>
        <dbReference type="EMBL" id="NDV00426.1"/>
    </source>
</evidence>
<dbReference type="Proteomes" id="UP000474757">
    <property type="component" value="Unassembled WGS sequence"/>
</dbReference>
<reference evidence="3 4" key="1">
    <citation type="submission" date="2020-02" db="EMBL/GenBank/DDBJ databases">
        <title>Pseudoroseicyclus tamarix, sp. nov., isolated from offshore sediment of a Tamarix chinensis forest.</title>
        <authorList>
            <person name="Gai Y."/>
        </authorList>
    </citation>
    <scope>NUCLEOTIDE SEQUENCE [LARGE SCALE GENOMIC DNA]</scope>
    <source>
        <strain evidence="3 4">CLL3-39</strain>
    </source>
</reference>
<name>A0A6B2K1Z1_9RHOB</name>
<dbReference type="AlphaFoldDB" id="A0A6B2K1Z1"/>
<keyword evidence="1" id="KW-0560">Oxidoreductase</keyword>
<evidence type="ECO:0000256" key="1">
    <source>
        <dbReference type="ARBA" id="ARBA00023002"/>
    </source>
</evidence>
<dbReference type="PANTHER" id="PTHR43364:SF4">
    <property type="entry name" value="NAD(P)-LINKED OXIDOREDUCTASE SUPERFAMILY PROTEIN"/>
    <property type="match status" value="1"/>
</dbReference>
<dbReference type="EMBL" id="JAAGAB010000001">
    <property type="protein sequence ID" value="NDV00426.1"/>
    <property type="molecule type" value="Genomic_DNA"/>
</dbReference>
<keyword evidence="4" id="KW-1185">Reference proteome</keyword>
<dbReference type="PANTHER" id="PTHR43364">
    <property type="entry name" value="NADH-SPECIFIC METHYLGLYOXAL REDUCTASE-RELATED"/>
    <property type="match status" value="1"/>
</dbReference>
<dbReference type="SUPFAM" id="SSF51430">
    <property type="entry name" value="NAD(P)-linked oxidoreductase"/>
    <property type="match status" value="1"/>
</dbReference>
<gene>
    <name evidence="3" type="ORF">GZA08_05500</name>
</gene>
<dbReference type="InterPro" id="IPR050523">
    <property type="entry name" value="AKR_Detox_Biosynth"/>
</dbReference>
<evidence type="ECO:0000259" key="2">
    <source>
        <dbReference type="Pfam" id="PF00248"/>
    </source>
</evidence>
<proteinExistence type="predicted"/>
<sequence>MKRRMIGGALEVSDWCFGTMTFGNQTDEAEAHRQLSRARDFGLDFLDTAEMYPVAPVTPETLGRTEEYIGTWIAKYGRQGWKIATKITGEGGVARDGAPIDGAAVRAAVEESLRRLQTDHIDIYQFHWPNRGAYSFRQNWRFDPSGQDTAKTLAHMDDCLQALKALREEGKIGQFGLSNESAWGTIRWIDRAEVLGAPRVVTVQNEYSLLCRLWDTDMAEMSIHEGVTLLSYSPLAAGFLTGKYQGGKVPEGSRKSRQAELGGRASERVLDVVEVYMEIARRHGVDPVHMALNWQGTRPFPVMPIIGATTDAQLQHILEGYGTELSPELIEEIEVAHKRNPMPF</sequence>
<evidence type="ECO:0000313" key="4">
    <source>
        <dbReference type="Proteomes" id="UP000474757"/>
    </source>
</evidence>
<protein>
    <submittedName>
        <fullName evidence="3">Aldo/keto reductase</fullName>
    </submittedName>
</protein>
<dbReference type="RefSeq" id="WP_163890734.1">
    <property type="nucleotide sequence ID" value="NZ_JAAFYS010000001.1"/>
</dbReference>
<dbReference type="InterPro" id="IPR036812">
    <property type="entry name" value="NAD(P)_OxRdtase_dom_sf"/>
</dbReference>
<dbReference type="Gene3D" id="3.20.20.100">
    <property type="entry name" value="NADP-dependent oxidoreductase domain"/>
    <property type="match status" value="1"/>
</dbReference>
<dbReference type="GO" id="GO:0016491">
    <property type="term" value="F:oxidoreductase activity"/>
    <property type="evidence" value="ECO:0007669"/>
    <property type="project" value="UniProtKB-KW"/>
</dbReference>
<dbReference type="Pfam" id="PF00248">
    <property type="entry name" value="Aldo_ket_red"/>
    <property type="match status" value="1"/>
</dbReference>